<dbReference type="HAMAP" id="MF_01966">
    <property type="entry name" value="NADHX_epimerase"/>
    <property type="match status" value="1"/>
</dbReference>
<dbReference type="InterPro" id="IPR004443">
    <property type="entry name" value="YjeF_N_dom"/>
</dbReference>
<evidence type="ECO:0000256" key="13">
    <source>
        <dbReference type="ARBA" id="ARBA00023268"/>
    </source>
</evidence>
<dbReference type="OrthoDB" id="9806925at2"/>
<feature type="binding site" evidence="18">
    <location>
        <position position="145"/>
    </location>
    <ligand>
        <name>K(+)</name>
        <dbReference type="ChEBI" id="CHEBI:29103"/>
    </ligand>
</feature>
<dbReference type="InterPro" id="IPR030677">
    <property type="entry name" value="Nnr"/>
</dbReference>
<proteinExistence type="inferred from homology"/>
<evidence type="ECO:0000259" key="20">
    <source>
        <dbReference type="PROSITE" id="PS51383"/>
    </source>
</evidence>
<dbReference type="EC" id="5.1.99.6" evidence="19"/>
<dbReference type="PANTHER" id="PTHR12592">
    <property type="entry name" value="ATP-DEPENDENT (S)-NAD(P)H-HYDRATE DEHYDRATASE FAMILY MEMBER"/>
    <property type="match status" value="1"/>
</dbReference>
<evidence type="ECO:0000313" key="22">
    <source>
        <dbReference type="EMBL" id="AZN73622.1"/>
    </source>
</evidence>
<comment type="function">
    <text evidence="14 19">Bifunctional enzyme that catalyzes the epimerization of the S- and R-forms of NAD(P)HX and the dehydration of the S-form of NAD(P)HX at the expense of ADP, which is converted to AMP. This allows the repair of both epimers of NAD(P)HX, a damaged form of NAD(P)H that is a result of enzymatic or heat-dependent hydration.</text>
</comment>
<dbReference type="PIRSF" id="PIRSF017184">
    <property type="entry name" value="Nnr"/>
    <property type="match status" value="1"/>
</dbReference>
<dbReference type="EC" id="4.2.1.136" evidence="19"/>
<dbReference type="KEGG" id="abaw:D5400_06360"/>
<evidence type="ECO:0000256" key="2">
    <source>
        <dbReference type="ARBA" id="ARBA00000909"/>
    </source>
</evidence>
<name>A0A3S9B9M0_9HYPH</name>
<dbReference type="PROSITE" id="PS01049">
    <property type="entry name" value="YJEF_C_1"/>
    <property type="match status" value="1"/>
</dbReference>
<dbReference type="NCBIfam" id="TIGR00197">
    <property type="entry name" value="yjeF_nterm"/>
    <property type="match status" value="1"/>
</dbReference>
<dbReference type="PROSITE" id="PS51383">
    <property type="entry name" value="YJEF_C_3"/>
    <property type="match status" value="1"/>
</dbReference>
<dbReference type="Pfam" id="PF03853">
    <property type="entry name" value="YjeF_N"/>
    <property type="match status" value="1"/>
</dbReference>
<feature type="binding site" evidence="17">
    <location>
        <position position="427"/>
    </location>
    <ligand>
        <name>AMP</name>
        <dbReference type="ChEBI" id="CHEBI:456215"/>
    </ligand>
</feature>
<keyword evidence="11 18" id="KW-0413">Isomerase</keyword>
<evidence type="ECO:0000256" key="3">
    <source>
        <dbReference type="ARBA" id="ARBA00006001"/>
    </source>
</evidence>
<dbReference type="HAMAP" id="MF_01965">
    <property type="entry name" value="NADHX_dehydratase"/>
    <property type="match status" value="1"/>
</dbReference>
<evidence type="ECO:0000256" key="9">
    <source>
        <dbReference type="ARBA" id="ARBA00022958"/>
    </source>
</evidence>
<comment type="cofactor">
    <cofactor evidence="17">
        <name>Mg(2+)</name>
        <dbReference type="ChEBI" id="CHEBI:18420"/>
    </cofactor>
</comment>
<gene>
    <name evidence="17" type="primary">nnrD</name>
    <name evidence="18" type="synonym">nnrE</name>
    <name evidence="22" type="ORF">D5400_06360</name>
</gene>
<feature type="binding site" evidence="17">
    <location>
        <position position="244"/>
    </location>
    <ligand>
        <name>(6S)-NADPHX</name>
        <dbReference type="ChEBI" id="CHEBI:64076"/>
    </ligand>
</feature>
<evidence type="ECO:0000256" key="5">
    <source>
        <dbReference type="ARBA" id="ARBA00022723"/>
    </source>
</evidence>
<sequence length="496" mass="51230">MGEADRLAIEMGTPGIDLMRVAGQAVAEAALKFPSAQRGVLVLAGIGNNGGDGFVAAEVLRLRGLPVRVVLIGRRERLRGDAALAFADWQGETSSALPADLFRFGIVIDALFGAGLDRTVEGEAAATIDAVNRSGIPVLAVDLPSGIDGRSGTVRGTAIKATRTVTFFRKKPGHVLFPGRTHCGEIRIAQIGIDDAVLQTLGIRRFENVRELWASAYPVPSAEGHKYGRGHAIVMSGGPTRTGAARLAATACLRAGAGLVTVASPGSALLVNAAHLTAIMLARCDDADDLKTLLEDERLNAVVIGPGLGIDDASRNLVLAALESSAALVLDADALTVFKNDPQALFTRIHERRAPVVMTPHSGEFARLFPDLGKNESLSKIDVAERAAVASGATVLLKGGDTVIAEPEGRAAVNTNAPPWLATAGSGDTLAGIIGGLLAQRMPPFEATSAAAWLHGRAGQIAGPGLTADDLDKALHQAVGALIEDLGTTAGIGRTT</sequence>
<comment type="similarity">
    <text evidence="17">Belongs to the NnrD/CARKD family.</text>
</comment>
<dbReference type="SUPFAM" id="SSF64153">
    <property type="entry name" value="YjeF N-terminal domain-like"/>
    <property type="match status" value="1"/>
</dbReference>
<keyword evidence="12 17" id="KW-0456">Lyase</keyword>
<keyword evidence="8 17" id="KW-0521">NADP</keyword>
<evidence type="ECO:0000256" key="7">
    <source>
        <dbReference type="ARBA" id="ARBA00022840"/>
    </source>
</evidence>
<dbReference type="InterPro" id="IPR000631">
    <property type="entry name" value="CARKD"/>
</dbReference>
<dbReference type="GO" id="GO:0110051">
    <property type="term" value="P:metabolite repair"/>
    <property type="evidence" value="ECO:0007669"/>
    <property type="project" value="TreeGrafter"/>
</dbReference>
<feature type="binding site" evidence="18">
    <location>
        <begin position="48"/>
        <end position="52"/>
    </location>
    <ligand>
        <name>(6S)-NADPHX</name>
        <dbReference type="ChEBI" id="CHEBI:64076"/>
    </ligand>
</feature>
<evidence type="ECO:0000256" key="11">
    <source>
        <dbReference type="ARBA" id="ARBA00023235"/>
    </source>
</evidence>
<dbReference type="Proteomes" id="UP000268192">
    <property type="component" value="Chromosome"/>
</dbReference>
<dbReference type="Gene3D" id="3.40.50.10260">
    <property type="entry name" value="YjeF N-terminal domain"/>
    <property type="match status" value="1"/>
</dbReference>
<dbReference type="PROSITE" id="PS51385">
    <property type="entry name" value="YJEF_N"/>
    <property type="match status" value="1"/>
</dbReference>
<evidence type="ECO:0000256" key="12">
    <source>
        <dbReference type="ARBA" id="ARBA00023239"/>
    </source>
</evidence>
<comment type="function">
    <text evidence="17">Catalyzes the dehydration of the S-form of NAD(P)HX at the expense of ADP, which is converted to AMP. Together with NAD(P)HX epimerase, which catalyzes the epimerization of the S- and R-forms, the enzyme allows the repair of both epimers of NAD(P)HX, a damaged form of NAD(P)H that is a result of enzymatic or heat-dependent hydration.</text>
</comment>
<keyword evidence="7 17" id="KW-0067">ATP-binding</keyword>
<comment type="similarity">
    <text evidence="18">Belongs to the NnrE/AIBP family.</text>
</comment>
<comment type="caution">
    <text evidence="18">Lacks conserved residue(s) required for the propagation of feature annotation.</text>
</comment>
<keyword evidence="5 18" id="KW-0479">Metal-binding</keyword>
<dbReference type="PROSITE" id="PS01050">
    <property type="entry name" value="YJEF_C_2"/>
    <property type="match status" value="1"/>
</dbReference>
<feature type="domain" description="YjeF N-terminal" evidence="21">
    <location>
        <begin position="1"/>
        <end position="199"/>
    </location>
</feature>
<evidence type="ECO:0000259" key="21">
    <source>
        <dbReference type="PROSITE" id="PS51385"/>
    </source>
</evidence>
<feature type="binding site" evidence="18">
    <location>
        <begin position="113"/>
        <end position="119"/>
    </location>
    <ligand>
        <name>(6S)-NADPHX</name>
        <dbReference type="ChEBI" id="CHEBI:64076"/>
    </ligand>
</feature>
<comment type="similarity">
    <text evidence="4 19">In the C-terminal section; belongs to the NnrD/CARKD family.</text>
</comment>
<feature type="binding site" evidence="18">
    <location>
        <position position="49"/>
    </location>
    <ligand>
        <name>K(+)</name>
        <dbReference type="ChEBI" id="CHEBI:29103"/>
    </ligand>
</feature>
<comment type="similarity">
    <text evidence="3 19">In the N-terminal section; belongs to the NnrE/AIBP family.</text>
</comment>
<evidence type="ECO:0000256" key="18">
    <source>
        <dbReference type="HAMAP-Rule" id="MF_01966"/>
    </source>
</evidence>
<comment type="function">
    <text evidence="18">Catalyzes the epimerization of the S- and R-forms of NAD(P)HX, a damaged form of NAD(P)H that is a result of enzymatic or heat-dependent hydration. This is a prerequisite for the S-specific NAD(P)H-hydrate dehydratase to allow the repair of both epimers of NAD(P)HX.</text>
</comment>
<evidence type="ECO:0000313" key="23">
    <source>
        <dbReference type="Proteomes" id="UP000268192"/>
    </source>
</evidence>
<dbReference type="GO" id="GO:0046496">
    <property type="term" value="P:nicotinamide nucleotide metabolic process"/>
    <property type="evidence" value="ECO:0007669"/>
    <property type="project" value="UniProtKB-UniRule"/>
</dbReference>
<comment type="catalytic activity">
    <reaction evidence="15 17 19">
        <text>(6S)-NADHX + ADP = AMP + phosphate + NADH + H(+)</text>
        <dbReference type="Rhea" id="RHEA:32223"/>
        <dbReference type="ChEBI" id="CHEBI:15378"/>
        <dbReference type="ChEBI" id="CHEBI:43474"/>
        <dbReference type="ChEBI" id="CHEBI:57945"/>
        <dbReference type="ChEBI" id="CHEBI:64074"/>
        <dbReference type="ChEBI" id="CHEBI:456215"/>
        <dbReference type="ChEBI" id="CHEBI:456216"/>
        <dbReference type="EC" id="4.2.1.136"/>
    </reaction>
</comment>
<dbReference type="CDD" id="cd01171">
    <property type="entry name" value="YXKO-related"/>
    <property type="match status" value="1"/>
</dbReference>
<comment type="catalytic activity">
    <reaction evidence="16 17 19">
        <text>(6S)-NADPHX + ADP = AMP + phosphate + NADPH + H(+)</text>
        <dbReference type="Rhea" id="RHEA:32235"/>
        <dbReference type="ChEBI" id="CHEBI:15378"/>
        <dbReference type="ChEBI" id="CHEBI:43474"/>
        <dbReference type="ChEBI" id="CHEBI:57783"/>
        <dbReference type="ChEBI" id="CHEBI:64076"/>
        <dbReference type="ChEBI" id="CHEBI:456215"/>
        <dbReference type="ChEBI" id="CHEBI:456216"/>
        <dbReference type="EC" id="4.2.1.136"/>
    </reaction>
</comment>
<dbReference type="EMBL" id="CP032509">
    <property type="protein sequence ID" value="AZN73622.1"/>
    <property type="molecule type" value="Genomic_DNA"/>
</dbReference>
<dbReference type="Gene3D" id="3.40.1190.20">
    <property type="match status" value="1"/>
</dbReference>
<dbReference type="InterPro" id="IPR029056">
    <property type="entry name" value="Ribokinase-like"/>
</dbReference>
<keyword evidence="10 17" id="KW-0520">NAD</keyword>
<feature type="binding site" evidence="17">
    <location>
        <position position="361"/>
    </location>
    <ligand>
        <name>(6S)-NADPHX</name>
        <dbReference type="ChEBI" id="CHEBI:64076"/>
    </ligand>
</feature>
<dbReference type="SUPFAM" id="SSF53613">
    <property type="entry name" value="Ribokinase-like"/>
    <property type="match status" value="1"/>
</dbReference>
<reference evidence="22 23" key="1">
    <citation type="submission" date="2018-09" db="EMBL/GenBank/DDBJ databases">
        <title>Marinorhizobium profundi gen. nov., sp. nov., isolated from a deep-sea sediment sample from the New Britain Trench and proposal of Marinorhizobiaceae fam. nov. in the order Rhizobiales of the class Alphaproteobacteria.</title>
        <authorList>
            <person name="Cao J."/>
        </authorList>
    </citation>
    <scope>NUCLEOTIDE SEQUENCE [LARGE SCALE GENOMIC DNA]</scope>
    <source>
        <strain evidence="22 23">WS11</strain>
    </source>
</reference>
<dbReference type="NCBIfam" id="TIGR00196">
    <property type="entry name" value="yjeF_cterm"/>
    <property type="match status" value="1"/>
</dbReference>
<dbReference type="GO" id="GO:0052855">
    <property type="term" value="F:ADP-dependent NAD(P)H-hydrate dehydratase activity"/>
    <property type="evidence" value="ECO:0007669"/>
    <property type="project" value="UniProtKB-UniRule"/>
</dbReference>
<feature type="binding site" evidence="17">
    <location>
        <position position="307"/>
    </location>
    <ligand>
        <name>(6S)-NADPHX</name>
        <dbReference type="ChEBI" id="CHEBI:64076"/>
    </ligand>
</feature>
<feature type="binding site" evidence="18">
    <location>
        <position position="142"/>
    </location>
    <ligand>
        <name>(6S)-NADPHX</name>
        <dbReference type="ChEBI" id="CHEBI:64076"/>
    </ligand>
</feature>
<dbReference type="PANTHER" id="PTHR12592:SF0">
    <property type="entry name" value="ATP-DEPENDENT (S)-NAD(P)H-HYDRATE DEHYDRATASE"/>
    <property type="match status" value="1"/>
</dbReference>
<dbReference type="AlphaFoldDB" id="A0A3S9B9M0"/>
<keyword evidence="23" id="KW-1185">Reference proteome</keyword>
<evidence type="ECO:0000256" key="8">
    <source>
        <dbReference type="ARBA" id="ARBA00022857"/>
    </source>
</evidence>
<comment type="cofactor">
    <cofactor evidence="18 19">
        <name>K(+)</name>
        <dbReference type="ChEBI" id="CHEBI:29103"/>
    </cofactor>
    <text evidence="18 19">Binds 1 potassium ion per subunit.</text>
</comment>
<accession>A0A3S9B9M0</accession>
<evidence type="ECO:0000256" key="4">
    <source>
        <dbReference type="ARBA" id="ARBA00009524"/>
    </source>
</evidence>
<dbReference type="InterPro" id="IPR017953">
    <property type="entry name" value="Carbohydrate_kinase_pred_CS"/>
</dbReference>
<evidence type="ECO:0000256" key="19">
    <source>
        <dbReference type="PIRNR" id="PIRNR017184"/>
    </source>
</evidence>
<evidence type="ECO:0000256" key="14">
    <source>
        <dbReference type="ARBA" id="ARBA00025153"/>
    </source>
</evidence>
<evidence type="ECO:0000256" key="15">
    <source>
        <dbReference type="ARBA" id="ARBA00048238"/>
    </source>
</evidence>
<protein>
    <recommendedName>
        <fullName evidence="19">Bifunctional NAD(P)H-hydrate repair enzyme</fullName>
    </recommendedName>
    <alternativeName>
        <fullName evidence="19">Nicotinamide nucleotide repair protein</fullName>
    </alternativeName>
    <domain>
        <recommendedName>
            <fullName evidence="19">ADP-dependent (S)-NAD(P)H-hydrate dehydratase</fullName>
            <ecNumber evidence="19">4.2.1.136</ecNumber>
        </recommendedName>
        <alternativeName>
            <fullName evidence="19">ADP-dependent NAD(P)HX dehydratase</fullName>
        </alternativeName>
    </domain>
    <domain>
        <recommendedName>
            <fullName evidence="19">NAD(P)H-hydrate epimerase</fullName>
            <ecNumber evidence="19">5.1.99.6</ecNumber>
        </recommendedName>
    </domain>
</protein>
<evidence type="ECO:0000256" key="16">
    <source>
        <dbReference type="ARBA" id="ARBA00049209"/>
    </source>
</evidence>
<dbReference type="GO" id="GO:0046872">
    <property type="term" value="F:metal ion binding"/>
    <property type="evidence" value="ECO:0007669"/>
    <property type="project" value="UniProtKB-UniRule"/>
</dbReference>
<dbReference type="InterPro" id="IPR036652">
    <property type="entry name" value="YjeF_N_dom_sf"/>
</dbReference>
<comment type="catalytic activity">
    <reaction evidence="2 18 19">
        <text>(6R)-NADPHX = (6S)-NADPHX</text>
        <dbReference type="Rhea" id="RHEA:32227"/>
        <dbReference type="ChEBI" id="CHEBI:64076"/>
        <dbReference type="ChEBI" id="CHEBI:64077"/>
        <dbReference type="EC" id="5.1.99.6"/>
    </reaction>
</comment>
<keyword evidence="9 18" id="KW-0630">Potassium</keyword>
<feature type="domain" description="YjeF C-terminal" evidence="20">
    <location>
        <begin position="209"/>
        <end position="482"/>
    </location>
</feature>
<dbReference type="GO" id="GO:0052856">
    <property type="term" value="F:NAD(P)HX epimerase activity"/>
    <property type="evidence" value="ECO:0007669"/>
    <property type="project" value="UniProtKB-UniRule"/>
</dbReference>
<feature type="binding site" evidence="17">
    <location>
        <position position="428"/>
    </location>
    <ligand>
        <name>(6S)-NADPHX</name>
        <dbReference type="ChEBI" id="CHEBI:64076"/>
    </ligand>
</feature>
<keyword evidence="13" id="KW-0511">Multifunctional enzyme</keyword>
<dbReference type="Pfam" id="PF01256">
    <property type="entry name" value="Carb_kinase"/>
    <property type="match status" value="1"/>
</dbReference>
<feature type="binding site" evidence="18">
    <location>
        <position position="109"/>
    </location>
    <ligand>
        <name>K(+)</name>
        <dbReference type="ChEBI" id="CHEBI:29103"/>
    </ligand>
</feature>
<organism evidence="22 23">
    <name type="scientific">Georhizobium profundi</name>
    <dbReference type="NCBI Taxonomy" id="2341112"/>
    <lineage>
        <taxon>Bacteria</taxon>
        <taxon>Pseudomonadati</taxon>
        <taxon>Pseudomonadota</taxon>
        <taxon>Alphaproteobacteria</taxon>
        <taxon>Hyphomicrobiales</taxon>
        <taxon>Rhizobiaceae</taxon>
        <taxon>Georhizobium</taxon>
    </lineage>
</organism>
<dbReference type="GO" id="GO:0005524">
    <property type="term" value="F:ATP binding"/>
    <property type="evidence" value="ECO:0007669"/>
    <property type="project" value="UniProtKB-UniRule"/>
</dbReference>
<evidence type="ECO:0000256" key="17">
    <source>
        <dbReference type="HAMAP-Rule" id="MF_01965"/>
    </source>
</evidence>
<keyword evidence="6 17" id="KW-0547">Nucleotide-binding</keyword>
<evidence type="ECO:0000256" key="10">
    <source>
        <dbReference type="ARBA" id="ARBA00023027"/>
    </source>
</evidence>
<evidence type="ECO:0000256" key="1">
    <source>
        <dbReference type="ARBA" id="ARBA00000013"/>
    </source>
</evidence>
<comment type="subunit">
    <text evidence="17">Homotetramer.</text>
</comment>
<comment type="catalytic activity">
    <reaction evidence="1 18 19">
        <text>(6R)-NADHX = (6S)-NADHX</text>
        <dbReference type="Rhea" id="RHEA:32215"/>
        <dbReference type="ChEBI" id="CHEBI:64074"/>
        <dbReference type="ChEBI" id="CHEBI:64075"/>
        <dbReference type="EC" id="5.1.99.6"/>
    </reaction>
</comment>
<evidence type="ECO:0000256" key="6">
    <source>
        <dbReference type="ARBA" id="ARBA00022741"/>
    </source>
</evidence>
<feature type="binding site" evidence="17">
    <location>
        <begin position="398"/>
        <end position="402"/>
    </location>
    <ligand>
        <name>AMP</name>
        <dbReference type="ChEBI" id="CHEBI:456215"/>
    </ligand>
</feature>